<organism evidence="2 3">
    <name type="scientific">Thalassomonas viridans</name>
    <dbReference type="NCBI Taxonomy" id="137584"/>
    <lineage>
        <taxon>Bacteria</taxon>
        <taxon>Pseudomonadati</taxon>
        <taxon>Pseudomonadota</taxon>
        <taxon>Gammaproteobacteria</taxon>
        <taxon>Alteromonadales</taxon>
        <taxon>Colwelliaceae</taxon>
        <taxon>Thalassomonas</taxon>
    </lineage>
</organism>
<name>A0AAE9Z9P6_9GAMM</name>
<protein>
    <submittedName>
        <fullName evidence="2">Uncharacterized protein</fullName>
    </submittedName>
</protein>
<sequence>MSKIKFLSQKLRSIAESAFDPRKYFFQLWTVRFAVISVLSIIALTIWGLEKEYTFQLCKTTVCYNDFVRDFKFQLGLLASLIPILAVCAAQHRSVISLEQIKVAEAQNTFANHFKHQEEFEKYIKGRDELAWIDDCNSLHRAIFTQSKQGDYTISFTYMNEVTNVFLRTFELIKDAANKGEKRQLLAKRIANNFSISSLSLRLPLKSMFFNFAQDEGYFSRGTKPDNIELEEVIEVLIDFSVLENAIFKAERQMEMVIRFYTDHTSEAIMAINVHQIGNIMRNYYNAVPGDE</sequence>
<proteinExistence type="predicted"/>
<reference evidence="2 3" key="1">
    <citation type="journal article" date="2015" name="Genome Announc.">
        <title>Draft Genome Sequences of Marine Isolates of Thalassomonas viridans and Thalassomonas actiniarum.</title>
        <authorList>
            <person name="Olonade I."/>
            <person name="van Zyl L.J."/>
            <person name="Trindade M."/>
        </authorList>
    </citation>
    <scope>NUCLEOTIDE SEQUENCE [LARGE SCALE GENOMIC DNA]</scope>
    <source>
        <strain evidence="2 3">XOM25</strain>
    </source>
</reference>
<evidence type="ECO:0000256" key="1">
    <source>
        <dbReference type="SAM" id="Phobius"/>
    </source>
</evidence>
<dbReference type="EMBL" id="CP059733">
    <property type="protein sequence ID" value="WDE07667.1"/>
    <property type="molecule type" value="Genomic_DNA"/>
</dbReference>
<keyword evidence="1" id="KW-0812">Transmembrane</keyword>
<evidence type="ECO:0000313" key="3">
    <source>
        <dbReference type="Proteomes" id="UP000032352"/>
    </source>
</evidence>
<dbReference type="RefSeq" id="WP_044837053.1">
    <property type="nucleotide sequence ID" value="NZ_CP059733.1"/>
</dbReference>
<gene>
    <name evidence="2" type="ORF">SG34_012675</name>
</gene>
<keyword evidence="1" id="KW-1133">Transmembrane helix</keyword>
<dbReference type="KEGG" id="tvd:SG34_012675"/>
<accession>A0AAE9Z9P6</accession>
<dbReference type="Proteomes" id="UP000032352">
    <property type="component" value="Chromosome"/>
</dbReference>
<evidence type="ECO:0000313" key="2">
    <source>
        <dbReference type="EMBL" id="WDE07667.1"/>
    </source>
</evidence>
<feature type="transmembrane region" description="Helical" evidence="1">
    <location>
        <begin position="29"/>
        <end position="49"/>
    </location>
</feature>
<reference evidence="2 3" key="2">
    <citation type="journal article" date="2022" name="Mar. Drugs">
        <title>Bioassay-Guided Fractionation Leads to the Detection of Cholic Acid Generated by the Rare Thalassomonas sp.</title>
        <authorList>
            <person name="Pheiffer F."/>
            <person name="Schneider Y.K."/>
            <person name="Hansen E.H."/>
            <person name="Andersen J.H."/>
            <person name="Isaksson J."/>
            <person name="Busche T."/>
            <person name="R C."/>
            <person name="Kalinowski J."/>
            <person name="Zyl L.V."/>
            <person name="Trindade M."/>
        </authorList>
    </citation>
    <scope>NUCLEOTIDE SEQUENCE [LARGE SCALE GENOMIC DNA]</scope>
    <source>
        <strain evidence="2 3">XOM25</strain>
    </source>
</reference>
<keyword evidence="3" id="KW-1185">Reference proteome</keyword>
<dbReference type="AlphaFoldDB" id="A0AAE9Z9P6"/>
<keyword evidence="1" id="KW-0472">Membrane</keyword>